<feature type="region of interest" description="Disordered" evidence="2">
    <location>
        <begin position="1"/>
        <end position="22"/>
    </location>
</feature>
<feature type="domain" description="Response regulatory" evidence="3">
    <location>
        <begin position="1"/>
        <end position="40"/>
    </location>
</feature>
<keyword evidence="5" id="KW-1185">Reference proteome</keyword>
<gene>
    <name evidence="4" type="ORF">MBEBAB_0349</name>
</gene>
<dbReference type="Gene3D" id="3.40.50.2300">
    <property type="match status" value="1"/>
</dbReference>
<dbReference type="InterPro" id="IPR001789">
    <property type="entry name" value="Sig_transdc_resp-reg_receiver"/>
</dbReference>
<comment type="caution">
    <text evidence="4">The sequence shown here is derived from an EMBL/GenBank/DDBJ whole genome shotgun (WGS) entry which is preliminary data.</text>
</comment>
<reference evidence="5" key="1">
    <citation type="journal article" date="2013" name="Genome Announc.">
        <title>Draft Genome Sequence of the Dimorphic Prosthecate Bacterium Brevundimonas abyssalis TAR-001T.</title>
        <authorList>
            <person name="Tsubouchi T."/>
            <person name="Nishi S."/>
            <person name="Usui K."/>
            <person name="Shimane Y."/>
            <person name="Takaki Y."/>
            <person name="Maruyama T."/>
            <person name="Hatada Y."/>
        </authorList>
    </citation>
    <scope>NUCLEOTIDE SEQUENCE [LARGE SCALE GENOMIC DNA]</scope>
    <source>
        <strain evidence="5">TAR-001</strain>
    </source>
</reference>
<proteinExistence type="predicted"/>
<evidence type="ECO:0000256" key="2">
    <source>
        <dbReference type="SAM" id="MobiDB-lite"/>
    </source>
</evidence>
<dbReference type="AlphaFoldDB" id="A0A8E0KJ78"/>
<dbReference type="PROSITE" id="PS50110">
    <property type="entry name" value="RESPONSE_REGULATORY"/>
    <property type="match status" value="1"/>
</dbReference>
<sequence>MLSANAMPEHRDQSREAGADIHVPKPITAATLLAGILAVTSQGCASEQTTA</sequence>
<evidence type="ECO:0000313" key="4">
    <source>
        <dbReference type="EMBL" id="GAD58099.1"/>
    </source>
</evidence>
<dbReference type="EMBL" id="BATC01000003">
    <property type="protein sequence ID" value="GAD58099.1"/>
    <property type="molecule type" value="Genomic_DNA"/>
</dbReference>
<dbReference type="InterPro" id="IPR011006">
    <property type="entry name" value="CheY-like_superfamily"/>
</dbReference>
<name>A0A8E0KJ78_9CAUL</name>
<protein>
    <recommendedName>
        <fullName evidence="3">Response regulatory domain-containing protein</fullName>
    </recommendedName>
</protein>
<feature type="compositionally biased region" description="Basic and acidic residues" evidence="2">
    <location>
        <begin position="8"/>
        <end position="22"/>
    </location>
</feature>
<dbReference type="GO" id="GO:0000160">
    <property type="term" value="P:phosphorelay signal transduction system"/>
    <property type="evidence" value="ECO:0007669"/>
    <property type="project" value="InterPro"/>
</dbReference>
<comment type="caution">
    <text evidence="1">Lacks conserved residue(s) required for the propagation of feature annotation.</text>
</comment>
<evidence type="ECO:0000313" key="5">
    <source>
        <dbReference type="Proteomes" id="UP000016569"/>
    </source>
</evidence>
<organism evidence="4 5">
    <name type="scientific">Brevundimonas abyssalis TAR-001</name>
    <dbReference type="NCBI Taxonomy" id="1391729"/>
    <lineage>
        <taxon>Bacteria</taxon>
        <taxon>Pseudomonadati</taxon>
        <taxon>Pseudomonadota</taxon>
        <taxon>Alphaproteobacteria</taxon>
        <taxon>Caulobacterales</taxon>
        <taxon>Caulobacteraceae</taxon>
        <taxon>Brevundimonas</taxon>
    </lineage>
</organism>
<dbReference type="SUPFAM" id="SSF52172">
    <property type="entry name" value="CheY-like"/>
    <property type="match status" value="1"/>
</dbReference>
<evidence type="ECO:0000256" key="1">
    <source>
        <dbReference type="PROSITE-ProRule" id="PRU00169"/>
    </source>
</evidence>
<accession>A0A8E0KJ78</accession>
<evidence type="ECO:0000259" key="3">
    <source>
        <dbReference type="PROSITE" id="PS50110"/>
    </source>
</evidence>
<dbReference type="Proteomes" id="UP000016569">
    <property type="component" value="Unassembled WGS sequence"/>
</dbReference>